<dbReference type="EMBL" id="JBHSIY010000024">
    <property type="protein sequence ID" value="MFC4869014.1"/>
    <property type="molecule type" value="Genomic_DNA"/>
</dbReference>
<evidence type="ECO:0000313" key="2">
    <source>
        <dbReference type="EMBL" id="MFC4869014.1"/>
    </source>
</evidence>
<organism evidence="2 3">
    <name type="scientific">Streptomonospora arabica</name>
    <dbReference type="NCBI Taxonomy" id="412417"/>
    <lineage>
        <taxon>Bacteria</taxon>
        <taxon>Bacillati</taxon>
        <taxon>Actinomycetota</taxon>
        <taxon>Actinomycetes</taxon>
        <taxon>Streptosporangiales</taxon>
        <taxon>Nocardiopsidaceae</taxon>
        <taxon>Streptomonospora</taxon>
    </lineage>
</organism>
<dbReference type="Proteomes" id="UP001595858">
    <property type="component" value="Unassembled WGS sequence"/>
</dbReference>
<gene>
    <name evidence="2" type="ORF">ACFPCZ_20465</name>
</gene>
<evidence type="ECO:0000256" key="1">
    <source>
        <dbReference type="SAM" id="MobiDB-lite"/>
    </source>
</evidence>
<dbReference type="RefSeq" id="WP_344148622.1">
    <property type="nucleotide sequence ID" value="NZ_BAAAQI010000028.1"/>
</dbReference>
<reference evidence="3" key="1">
    <citation type="journal article" date="2019" name="Int. J. Syst. Evol. Microbiol.">
        <title>The Global Catalogue of Microorganisms (GCM) 10K type strain sequencing project: providing services to taxonomists for standard genome sequencing and annotation.</title>
        <authorList>
            <consortium name="The Broad Institute Genomics Platform"/>
            <consortium name="The Broad Institute Genome Sequencing Center for Infectious Disease"/>
            <person name="Wu L."/>
            <person name="Ma J."/>
        </authorList>
    </citation>
    <scope>NUCLEOTIDE SEQUENCE [LARGE SCALE GENOMIC DNA]</scope>
    <source>
        <strain evidence="3">CGMCC 4.7304</strain>
    </source>
</reference>
<accession>A0ABV9SRQ0</accession>
<protein>
    <submittedName>
        <fullName evidence="2">Uncharacterized protein</fullName>
    </submittedName>
</protein>
<evidence type="ECO:0000313" key="3">
    <source>
        <dbReference type="Proteomes" id="UP001595858"/>
    </source>
</evidence>
<sequence>MKYHIAMDLSFTATSGPEASDTPESFDAFVDRVVDELFDLEAVIGNVHDPGVAGRLTDRSMSITMVIEARTQEDGAQFFLNTVRTALHAAGAGTGNRPAFEPAQAPAAGGVELRAA</sequence>
<comment type="caution">
    <text evidence="2">The sequence shown here is derived from an EMBL/GenBank/DDBJ whole genome shotgun (WGS) entry which is preliminary data.</text>
</comment>
<keyword evidence="3" id="KW-1185">Reference proteome</keyword>
<proteinExistence type="predicted"/>
<name>A0ABV9SRQ0_9ACTN</name>
<feature type="region of interest" description="Disordered" evidence="1">
    <location>
        <begin position="93"/>
        <end position="116"/>
    </location>
</feature>